<sequence>MVIFPQRVRDTCPSSSRLGSSPAGGEKENLWRREVKKRNNSMRASGSPRHTRLPENNNNNNNNTR</sequence>
<evidence type="ECO:0000256" key="1">
    <source>
        <dbReference type="SAM" id="MobiDB-lite"/>
    </source>
</evidence>
<dbReference type="Proteomes" id="UP000314294">
    <property type="component" value="Unassembled WGS sequence"/>
</dbReference>
<comment type="caution">
    <text evidence="2">The sequence shown here is derived from an EMBL/GenBank/DDBJ whole genome shotgun (WGS) entry which is preliminary data.</text>
</comment>
<accession>A0A4Z2FZW0</accession>
<name>A0A4Z2FZW0_9TELE</name>
<dbReference type="EMBL" id="SRLO01000784">
    <property type="protein sequence ID" value="TNN46531.1"/>
    <property type="molecule type" value="Genomic_DNA"/>
</dbReference>
<keyword evidence="3" id="KW-1185">Reference proteome</keyword>
<feature type="region of interest" description="Disordered" evidence="1">
    <location>
        <begin position="1"/>
        <end position="65"/>
    </location>
</feature>
<protein>
    <submittedName>
        <fullName evidence="2">Uncharacterized protein</fullName>
    </submittedName>
</protein>
<reference evidence="2 3" key="1">
    <citation type="submission" date="2019-03" db="EMBL/GenBank/DDBJ databases">
        <title>First draft genome of Liparis tanakae, snailfish: a comprehensive survey of snailfish specific genes.</title>
        <authorList>
            <person name="Kim W."/>
            <person name="Song I."/>
            <person name="Jeong J.-H."/>
            <person name="Kim D."/>
            <person name="Kim S."/>
            <person name="Ryu S."/>
            <person name="Song J.Y."/>
            <person name="Lee S.K."/>
        </authorList>
    </citation>
    <scope>NUCLEOTIDE SEQUENCE [LARGE SCALE GENOMIC DNA]</scope>
    <source>
        <tissue evidence="2">Muscle</tissue>
    </source>
</reference>
<gene>
    <name evidence="2" type="ORF">EYF80_043253</name>
</gene>
<feature type="compositionally biased region" description="Low complexity" evidence="1">
    <location>
        <begin position="56"/>
        <end position="65"/>
    </location>
</feature>
<organism evidence="2 3">
    <name type="scientific">Liparis tanakae</name>
    <name type="common">Tanaka's snailfish</name>
    <dbReference type="NCBI Taxonomy" id="230148"/>
    <lineage>
        <taxon>Eukaryota</taxon>
        <taxon>Metazoa</taxon>
        <taxon>Chordata</taxon>
        <taxon>Craniata</taxon>
        <taxon>Vertebrata</taxon>
        <taxon>Euteleostomi</taxon>
        <taxon>Actinopterygii</taxon>
        <taxon>Neopterygii</taxon>
        <taxon>Teleostei</taxon>
        <taxon>Neoteleostei</taxon>
        <taxon>Acanthomorphata</taxon>
        <taxon>Eupercaria</taxon>
        <taxon>Perciformes</taxon>
        <taxon>Cottioidei</taxon>
        <taxon>Cottales</taxon>
        <taxon>Liparidae</taxon>
        <taxon>Liparis</taxon>
    </lineage>
</organism>
<dbReference type="AlphaFoldDB" id="A0A4Z2FZW0"/>
<evidence type="ECO:0000313" key="3">
    <source>
        <dbReference type="Proteomes" id="UP000314294"/>
    </source>
</evidence>
<proteinExistence type="predicted"/>
<evidence type="ECO:0000313" key="2">
    <source>
        <dbReference type="EMBL" id="TNN46531.1"/>
    </source>
</evidence>